<proteinExistence type="inferred from homology"/>
<dbReference type="InterPro" id="IPR051048">
    <property type="entry name" value="Peptidase_S8/S53_subtilisin"/>
</dbReference>
<dbReference type="PANTHER" id="PTHR43399:SF4">
    <property type="entry name" value="CELL WALL-ASSOCIATED PROTEASE"/>
    <property type="match status" value="1"/>
</dbReference>
<comment type="caution">
    <text evidence="2">Lacks conserved residue(s) required for the propagation of feature annotation.</text>
</comment>
<name>A0AAT9GKQ3_9BACT</name>
<evidence type="ECO:0000259" key="4">
    <source>
        <dbReference type="Pfam" id="PF18962"/>
    </source>
</evidence>
<dbReference type="AlphaFoldDB" id="A0AAT9GKQ3"/>
<dbReference type="InterPro" id="IPR036852">
    <property type="entry name" value="Peptidase_S8/S53_dom_sf"/>
</dbReference>
<organism evidence="5">
    <name type="scientific">Sediminibacterium sp. KACHI17</name>
    <dbReference type="NCBI Taxonomy" id="1751071"/>
    <lineage>
        <taxon>Bacteria</taxon>
        <taxon>Pseudomonadati</taxon>
        <taxon>Bacteroidota</taxon>
        <taxon>Chitinophagia</taxon>
        <taxon>Chitinophagales</taxon>
        <taxon>Chitinophagaceae</taxon>
        <taxon>Sediminibacterium</taxon>
    </lineage>
</organism>
<feature type="domain" description="Peptidase S8/S53" evidence="3">
    <location>
        <begin position="235"/>
        <end position="452"/>
    </location>
</feature>
<protein>
    <recommendedName>
        <fullName evidence="6">T9SS C-terminal target domain-containing protein</fullName>
    </recommendedName>
</protein>
<reference evidence="5" key="1">
    <citation type="submission" date="2024-02" db="EMBL/GenBank/DDBJ databases">
        <title>Sediminibacterium planktonica sp. nov. and Sediminibacterium longus sp. nov., isolated from surface lake and river water.</title>
        <authorList>
            <person name="Watanabe K."/>
            <person name="Takemine S."/>
            <person name="Ishii Y."/>
            <person name="Ogata Y."/>
            <person name="Shindo C."/>
            <person name="Suda W."/>
        </authorList>
    </citation>
    <scope>NUCLEOTIDE SEQUENCE</scope>
    <source>
        <strain evidence="5">KACHI17</strain>
    </source>
</reference>
<dbReference type="RefSeq" id="WP_353548800.1">
    <property type="nucleotide sequence ID" value="NZ_AP029612.1"/>
</dbReference>
<evidence type="ECO:0000259" key="3">
    <source>
        <dbReference type="Pfam" id="PF00082"/>
    </source>
</evidence>
<sequence length="938" mass="104082">MRRGLFCFLLFGFLYAQSQPSSRQYIPHVLKPFVESSLLSSFDQHSTKKIFALIGELPKTVSALRKLSDTITIVQIEDPQIISSLWKLGKLMPVNDAWKFPPGFIAPATTEMIHQQKAWLIETTDTDILTKRIHEKDAVTITSISGKHIQLNASWKWIQEYLVQNPSILFIAPVAKPFTERELTGFDLSANKGNLAHRIWPTINGSGRSISIKENKLDTADIDFKGRYVSSSLASSRIETHATTMATIAAGGGNTFYTGKGFAYGASITSSDFANLLPDPLSEVMRLRVGLQNHSYGTGIENYYGADAAAYDRQTNSEGLGLLHIFSAGNQGTQASSSGNYAGINGFANLTGSFKMSKNSIAVGATDSFGVVPALSSRGPAYDGRLKPELVALGEDGSSGAAAIVSGITALLQQAYQQKNNTEASTDMIRAVLFNSADDIGSPGPDFVSGYGMANAYRAIKTIQDDRLINGYVRDSQEWVHQITVPAGARNLKITLSWTDHPAQTNAYKALVNDLDMILEHPASAQTWLPWVLNSYPHPDSLRKNAVRKKDTLNNHEQITIALPAAGTYNIKISGTSIPTLAQIYAIAWQYDTVSHFIFSYPVKGDLLEPARKNTLRWETTITDTATLEYKLNDGNWQTVANGVNLSHQYFQWQPPDTTAAIQLRMKATQRSWLSDTVGISKNLLINTGFNCADSFLVYWQKAKVDSYRVYRLGEQYLEPFITVSDTALIQLKQNNPYSFFSIAPLLPLQKEGRRAYTFDYRQQQVACYISGFIADPFGNNAARLNLQLGTTYQVKKVVFEKLTASGFSAFQEITPVTNTQLTITTPANNGLNVYRARIELQNGTNYYTHPEQVLLFGAAAYYVFPNPIQPGATLNIMDADPDNKEFRLYDVFGRLVMKESLQGLRNQVRMPLLQRGVYFYVIIQNNDRILNGRLIVQ</sequence>
<dbReference type="PROSITE" id="PS51892">
    <property type="entry name" value="SUBTILASE"/>
    <property type="match status" value="1"/>
</dbReference>
<gene>
    <name evidence="5" type="ORF">KACHI17_20460</name>
</gene>
<dbReference type="NCBIfam" id="TIGR04183">
    <property type="entry name" value="Por_Secre_tail"/>
    <property type="match status" value="1"/>
</dbReference>
<dbReference type="Gene3D" id="3.40.50.200">
    <property type="entry name" value="Peptidase S8/S53 domain"/>
    <property type="match status" value="1"/>
</dbReference>
<evidence type="ECO:0000256" key="1">
    <source>
        <dbReference type="ARBA" id="ARBA00011073"/>
    </source>
</evidence>
<evidence type="ECO:0008006" key="6">
    <source>
        <dbReference type="Google" id="ProtNLM"/>
    </source>
</evidence>
<feature type="domain" description="Secretion system C-terminal sorting" evidence="4">
    <location>
        <begin position="864"/>
        <end position="936"/>
    </location>
</feature>
<dbReference type="Pfam" id="PF18962">
    <property type="entry name" value="Por_Secre_tail"/>
    <property type="match status" value="1"/>
</dbReference>
<dbReference type="InterPro" id="IPR008979">
    <property type="entry name" value="Galactose-bd-like_sf"/>
</dbReference>
<dbReference type="GO" id="GO:0004252">
    <property type="term" value="F:serine-type endopeptidase activity"/>
    <property type="evidence" value="ECO:0007669"/>
    <property type="project" value="InterPro"/>
</dbReference>
<dbReference type="GO" id="GO:0006508">
    <property type="term" value="P:proteolysis"/>
    <property type="evidence" value="ECO:0007669"/>
    <property type="project" value="InterPro"/>
</dbReference>
<dbReference type="SUPFAM" id="SSF52743">
    <property type="entry name" value="Subtilisin-like"/>
    <property type="match status" value="1"/>
</dbReference>
<comment type="similarity">
    <text evidence="1 2">Belongs to the peptidase S8 family.</text>
</comment>
<dbReference type="SUPFAM" id="SSF49785">
    <property type="entry name" value="Galactose-binding domain-like"/>
    <property type="match status" value="1"/>
</dbReference>
<evidence type="ECO:0000256" key="2">
    <source>
        <dbReference type="PROSITE-ProRule" id="PRU01240"/>
    </source>
</evidence>
<dbReference type="PANTHER" id="PTHR43399">
    <property type="entry name" value="SUBTILISIN-RELATED"/>
    <property type="match status" value="1"/>
</dbReference>
<dbReference type="EMBL" id="AP029612">
    <property type="protein sequence ID" value="BFG71165.1"/>
    <property type="molecule type" value="Genomic_DNA"/>
</dbReference>
<dbReference type="Pfam" id="PF00082">
    <property type="entry name" value="Peptidase_S8"/>
    <property type="match status" value="1"/>
</dbReference>
<dbReference type="Gene3D" id="2.60.120.380">
    <property type="match status" value="1"/>
</dbReference>
<evidence type="ECO:0000313" key="5">
    <source>
        <dbReference type="EMBL" id="BFG71165.1"/>
    </source>
</evidence>
<dbReference type="InterPro" id="IPR026444">
    <property type="entry name" value="Secre_tail"/>
</dbReference>
<dbReference type="InterPro" id="IPR000209">
    <property type="entry name" value="Peptidase_S8/S53_dom"/>
</dbReference>
<accession>A0AAT9GKQ3</accession>